<dbReference type="AlphaFoldDB" id="A0A5C7IGU7"/>
<keyword evidence="4" id="KW-1133">Transmembrane helix</keyword>
<dbReference type="SUPFAM" id="SSF52058">
    <property type="entry name" value="L domain-like"/>
    <property type="match status" value="1"/>
</dbReference>
<dbReference type="PANTHER" id="PTHR48051:SF46">
    <property type="entry name" value="LEUCINE RICH REPEAT-CONTAINING DOMAIN PROTEIN"/>
    <property type="match status" value="1"/>
</dbReference>
<dbReference type="Proteomes" id="UP000323000">
    <property type="component" value="Chromosome 2"/>
</dbReference>
<evidence type="ECO:0000256" key="4">
    <source>
        <dbReference type="SAM" id="Phobius"/>
    </source>
</evidence>
<keyword evidence="2" id="KW-0677">Repeat</keyword>
<keyword evidence="3" id="KW-0611">Plant defense</keyword>
<dbReference type="PANTHER" id="PTHR48051">
    <property type="match status" value="1"/>
</dbReference>
<evidence type="ECO:0000256" key="3">
    <source>
        <dbReference type="ARBA" id="ARBA00022821"/>
    </source>
</evidence>
<dbReference type="InterPro" id="IPR032675">
    <property type="entry name" value="LRR_dom_sf"/>
</dbReference>
<evidence type="ECO:0000259" key="5">
    <source>
        <dbReference type="Pfam" id="PF23286"/>
    </source>
</evidence>
<keyword evidence="1" id="KW-0433">Leucine-rich repeat</keyword>
<keyword evidence="4" id="KW-0472">Membrane</keyword>
<dbReference type="Gene3D" id="3.80.10.10">
    <property type="entry name" value="Ribonuclease Inhibitor"/>
    <property type="match status" value="3"/>
</dbReference>
<keyword evidence="4" id="KW-0812">Transmembrane</keyword>
<sequence length="760" mass="86262">MFLNMSKIKNLDLDSEAFKRMYNLRYLKFYGDNQYSKNGDINISKVNLPHDLNYLPNELRYFHRNGYPSKALPSNFSLENLVQLDLSSSNLERLWEGKKHAPKLKRLNLSRSCLTEMPDFSNSTCLEVIQLVDCKNLLDINSSLQHLNKLRYLYLSRCESLSRFSTNIHFESPVTLDLSGCTNLMEFPQVSGNIRKLDLINTGIEEIPSSIGSLTGLVELYISHCAKLKQISTSFCKLKSLETLLVIDCSKLESFPEILETMEHLEEIRLHGAAIKELPPSIENLNGLLTLVLSKCKNLERLPSNISNLRCLEELELSDCSKLVKLPDNLGNLRSVKCLNAARAGVTQLPSSMIDLVQLKKLDFSGCKGLTLPPFSTSLGSLSKLFLNDCNLVQVPEDIGFLPSLEYLELCANPFESLPESIKHLSTMRVLRLNDCNMLRSLPKFPVRLKHLEAMNCKELQSSPDASDFVELIIQRWTNVDLHFMETCFIFTNCLKLDLKAFNNVLEELLLRVQEMQTASVKGFALCAVIAFEEYYYKEPSSLYSIRFECHFETIYGRKVAIPGSLSVNVGGQYTNEAFIDSDHVALGYWDYSKLIKDWDDYTAFSFKFWPSYINVPNCRVKYCGVCPIYAEPPANFGAINQDFGEFPDEADTNGGGSGSRLDHEEMNPCPEIITGGKSTLLINNRVVLFCCALRDRVGLFLLYFWILIACLFCGLCVFGMLVILVLHLSNWCEIYLSSHVKNMREEYELPSLLTETLLP</sequence>
<dbReference type="InterPro" id="IPR050216">
    <property type="entry name" value="LRR_domain-containing"/>
</dbReference>
<reference evidence="7" key="1">
    <citation type="journal article" date="2019" name="Gigascience">
        <title>De novo genome assembly of the endangered Acer yangbiense, a plant species with extremely small populations endemic to Yunnan Province, China.</title>
        <authorList>
            <person name="Yang J."/>
            <person name="Wariss H.M."/>
            <person name="Tao L."/>
            <person name="Zhang R."/>
            <person name="Yun Q."/>
            <person name="Hollingsworth P."/>
            <person name="Dao Z."/>
            <person name="Luo G."/>
            <person name="Guo H."/>
            <person name="Ma Y."/>
            <person name="Sun W."/>
        </authorList>
    </citation>
    <scope>NUCLEOTIDE SEQUENCE [LARGE SCALE GENOMIC DNA]</scope>
    <source>
        <strain evidence="7">cv. Malutang</strain>
    </source>
</reference>
<gene>
    <name evidence="6" type="ORF">EZV62_003233</name>
</gene>
<feature type="domain" description="Disease resistance protein RPS4B/Roq1-like leucine-rich repeats" evidence="5">
    <location>
        <begin position="238"/>
        <end position="323"/>
    </location>
</feature>
<dbReference type="OrthoDB" id="1936883at2759"/>
<accession>A0A5C7IGU7</accession>
<proteinExistence type="predicted"/>
<evidence type="ECO:0000256" key="1">
    <source>
        <dbReference type="ARBA" id="ARBA00022614"/>
    </source>
</evidence>
<evidence type="ECO:0000256" key="2">
    <source>
        <dbReference type="ARBA" id="ARBA00022737"/>
    </source>
</evidence>
<protein>
    <recommendedName>
        <fullName evidence="5">Disease resistance protein RPS4B/Roq1-like leucine-rich repeats domain-containing protein</fullName>
    </recommendedName>
</protein>
<keyword evidence="7" id="KW-1185">Reference proteome</keyword>
<dbReference type="SUPFAM" id="SSF52047">
    <property type="entry name" value="RNI-like"/>
    <property type="match status" value="1"/>
</dbReference>
<dbReference type="InterPro" id="IPR003591">
    <property type="entry name" value="Leu-rich_rpt_typical-subtyp"/>
</dbReference>
<dbReference type="SMART" id="SM00369">
    <property type="entry name" value="LRR_TYP"/>
    <property type="match status" value="5"/>
</dbReference>
<dbReference type="GO" id="GO:0005737">
    <property type="term" value="C:cytoplasm"/>
    <property type="evidence" value="ECO:0007669"/>
    <property type="project" value="TreeGrafter"/>
</dbReference>
<feature type="transmembrane region" description="Helical" evidence="4">
    <location>
        <begin position="701"/>
        <end position="727"/>
    </location>
</feature>
<name>A0A5C7IGU7_9ROSI</name>
<dbReference type="EMBL" id="VAHF01000002">
    <property type="protein sequence ID" value="TXG68298.1"/>
    <property type="molecule type" value="Genomic_DNA"/>
</dbReference>
<comment type="caution">
    <text evidence="6">The sequence shown here is derived from an EMBL/GenBank/DDBJ whole genome shotgun (WGS) entry which is preliminary data.</text>
</comment>
<dbReference type="Pfam" id="PF23286">
    <property type="entry name" value="LRR_13"/>
    <property type="match status" value="1"/>
</dbReference>
<organism evidence="6 7">
    <name type="scientific">Acer yangbiense</name>
    <dbReference type="NCBI Taxonomy" id="1000413"/>
    <lineage>
        <taxon>Eukaryota</taxon>
        <taxon>Viridiplantae</taxon>
        <taxon>Streptophyta</taxon>
        <taxon>Embryophyta</taxon>
        <taxon>Tracheophyta</taxon>
        <taxon>Spermatophyta</taxon>
        <taxon>Magnoliopsida</taxon>
        <taxon>eudicotyledons</taxon>
        <taxon>Gunneridae</taxon>
        <taxon>Pentapetalae</taxon>
        <taxon>rosids</taxon>
        <taxon>malvids</taxon>
        <taxon>Sapindales</taxon>
        <taxon>Sapindaceae</taxon>
        <taxon>Hippocastanoideae</taxon>
        <taxon>Acereae</taxon>
        <taxon>Acer</taxon>
    </lineage>
</organism>
<dbReference type="InterPro" id="IPR058546">
    <property type="entry name" value="RPS4B/Roq1-like_LRR"/>
</dbReference>
<evidence type="ECO:0000313" key="7">
    <source>
        <dbReference type="Proteomes" id="UP000323000"/>
    </source>
</evidence>
<evidence type="ECO:0000313" key="6">
    <source>
        <dbReference type="EMBL" id="TXG68298.1"/>
    </source>
</evidence>